<dbReference type="Gene3D" id="2.30.30.100">
    <property type="match status" value="1"/>
</dbReference>
<evidence type="ECO:0000256" key="3">
    <source>
        <dbReference type="ARBA" id="ARBA00022840"/>
    </source>
</evidence>
<evidence type="ECO:0000256" key="4">
    <source>
        <dbReference type="ARBA" id="ARBA00023267"/>
    </source>
</evidence>
<dbReference type="InterPro" id="IPR045864">
    <property type="entry name" value="aa-tRNA-synth_II/BPL/LPL"/>
</dbReference>
<sequence>MDIQRIKNNLETDFIGQNILYLDTVDSTNMYAKEIAKDNTHGTLIISEEQTAGKGRLGKNWTSNSGEGIWMSLILKPEIKIQNAPFLTLVAGAAVAKSLNSLGLEALIKWPNDITLNSKKICGILTELSAENESVSYIVLGMGINVNTLNFEEEISAKATSILKEGYKIDREIIILYILEEFEKIYKNYVNACDKHETLALNRRFSAIIGKNVNIIESGVRKLKKCLDINEDGNLLVQDEDGTITEVNSGEVSVRGEGGYV</sequence>
<dbReference type="Gene3D" id="3.30.930.10">
    <property type="entry name" value="Bira Bifunctional Protein, Domain 2"/>
    <property type="match status" value="1"/>
</dbReference>
<dbReference type="RefSeq" id="WP_234926388.1">
    <property type="nucleotide sequence ID" value="NZ_BAAACS010000016.1"/>
</dbReference>
<dbReference type="InterPro" id="IPR008988">
    <property type="entry name" value="Transcriptional_repressor_C"/>
</dbReference>
<organism evidence="7 8">
    <name type="scientific">Metaclostridioides mangenotii</name>
    <dbReference type="NCBI Taxonomy" id="1540"/>
    <lineage>
        <taxon>Bacteria</taxon>
        <taxon>Bacillati</taxon>
        <taxon>Bacillota</taxon>
        <taxon>Clostridia</taxon>
        <taxon>Peptostreptococcales</taxon>
        <taxon>Peptostreptococcaceae</taxon>
        <taxon>Metaclostridioides</taxon>
    </lineage>
</organism>
<dbReference type="InterPro" id="IPR004143">
    <property type="entry name" value="BPL_LPL_catalytic"/>
</dbReference>
<protein>
    <recommendedName>
        <fullName evidence="5">biotin--[biotin carboxyl-carrier protein] ligase</fullName>
        <ecNumber evidence="5">6.3.4.15</ecNumber>
    </recommendedName>
</protein>
<evidence type="ECO:0000256" key="1">
    <source>
        <dbReference type="ARBA" id="ARBA00022598"/>
    </source>
</evidence>
<proteinExistence type="predicted"/>
<dbReference type="InterPro" id="IPR004408">
    <property type="entry name" value="Biotin_CoA_COase_ligase"/>
</dbReference>
<evidence type="ECO:0000256" key="5">
    <source>
        <dbReference type="ARBA" id="ARBA00024227"/>
    </source>
</evidence>
<evidence type="ECO:0000259" key="6">
    <source>
        <dbReference type="PROSITE" id="PS51733"/>
    </source>
</evidence>
<gene>
    <name evidence="7" type="ORF">J2Z43_002535</name>
</gene>
<comment type="caution">
    <text evidence="7">The sequence shown here is derived from an EMBL/GenBank/DDBJ whole genome shotgun (WGS) entry which is preliminary data.</text>
</comment>
<keyword evidence="4" id="KW-0092">Biotin</keyword>
<dbReference type="EMBL" id="JAGGJX010000006">
    <property type="protein sequence ID" value="MBP1856133.1"/>
    <property type="molecule type" value="Genomic_DNA"/>
</dbReference>
<dbReference type="NCBIfam" id="TIGR00121">
    <property type="entry name" value="birA_ligase"/>
    <property type="match status" value="1"/>
</dbReference>
<evidence type="ECO:0000313" key="7">
    <source>
        <dbReference type="EMBL" id="MBP1856133.1"/>
    </source>
</evidence>
<evidence type="ECO:0000256" key="2">
    <source>
        <dbReference type="ARBA" id="ARBA00022741"/>
    </source>
</evidence>
<keyword evidence="2" id="KW-0547">Nucleotide-binding</keyword>
<keyword evidence="1 7" id="KW-0436">Ligase</keyword>
<feature type="domain" description="BPL/LPL catalytic" evidence="6">
    <location>
        <begin position="4"/>
        <end position="190"/>
    </location>
</feature>
<name>A0ABS4EDW4_9FIRM</name>
<dbReference type="PANTHER" id="PTHR12835">
    <property type="entry name" value="BIOTIN PROTEIN LIGASE"/>
    <property type="match status" value="1"/>
</dbReference>
<reference evidence="7 8" key="1">
    <citation type="submission" date="2021-03" db="EMBL/GenBank/DDBJ databases">
        <title>Genomic Encyclopedia of Type Strains, Phase IV (KMG-IV): sequencing the most valuable type-strain genomes for metagenomic binning, comparative biology and taxonomic classification.</title>
        <authorList>
            <person name="Goeker M."/>
        </authorList>
    </citation>
    <scope>NUCLEOTIDE SEQUENCE [LARGE SCALE GENOMIC DNA]</scope>
    <source>
        <strain evidence="7 8">DSM 1289</strain>
    </source>
</reference>
<dbReference type="PANTHER" id="PTHR12835:SF5">
    <property type="entry name" value="BIOTIN--PROTEIN LIGASE"/>
    <property type="match status" value="1"/>
</dbReference>
<dbReference type="Pfam" id="PF02237">
    <property type="entry name" value="BPL_C"/>
    <property type="match status" value="1"/>
</dbReference>
<keyword evidence="8" id="KW-1185">Reference proteome</keyword>
<keyword evidence="3" id="KW-0067">ATP-binding</keyword>
<dbReference type="Pfam" id="PF03099">
    <property type="entry name" value="BPL_LplA_LipB"/>
    <property type="match status" value="1"/>
</dbReference>
<dbReference type="GO" id="GO:0004077">
    <property type="term" value="F:biotin--[biotin carboxyl-carrier protein] ligase activity"/>
    <property type="evidence" value="ECO:0007669"/>
    <property type="project" value="UniProtKB-EC"/>
</dbReference>
<evidence type="ECO:0000313" key="8">
    <source>
        <dbReference type="Proteomes" id="UP000767291"/>
    </source>
</evidence>
<accession>A0ABS4EDW4</accession>
<dbReference type="PROSITE" id="PS51733">
    <property type="entry name" value="BPL_LPL_CATALYTIC"/>
    <property type="match status" value="1"/>
</dbReference>
<dbReference type="SUPFAM" id="SSF50037">
    <property type="entry name" value="C-terminal domain of transcriptional repressors"/>
    <property type="match status" value="1"/>
</dbReference>
<dbReference type="InterPro" id="IPR003142">
    <property type="entry name" value="BPL_C"/>
</dbReference>
<dbReference type="EC" id="6.3.4.15" evidence="5"/>
<dbReference type="CDD" id="cd16442">
    <property type="entry name" value="BPL"/>
    <property type="match status" value="1"/>
</dbReference>
<dbReference type="SUPFAM" id="SSF55681">
    <property type="entry name" value="Class II aaRS and biotin synthetases"/>
    <property type="match status" value="1"/>
</dbReference>
<dbReference type="Proteomes" id="UP000767291">
    <property type="component" value="Unassembled WGS sequence"/>
</dbReference>